<dbReference type="SMART" id="SM00028">
    <property type="entry name" value="TPR"/>
    <property type="match status" value="6"/>
</dbReference>
<feature type="repeat" description="TPR" evidence="1">
    <location>
        <begin position="726"/>
        <end position="759"/>
    </location>
</feature>
<dbReference type="PROSITE" id="PS50005">
    <property type="entry name" value="TPR"/>
    <property type="match status" value="3"/>
</dbReference>
<reference evidence="3" key="1">
    <citation type="submission" date="2020-02" db="EMBL/GenBank/DDBJ databases">
        <authorList>
            <person name="Palmer J.M."/>
        </authorList>
    </citation>
    <scope>NUCLEOTIDE SEQUENCE</scope>
    <source>
        <strain evidence="3">EPUS1.4</strain>
        <tissue evidence="3">Thallus</tissue>
    </source>
</reference>
<dbReference type="Pfam" id="PF13424">
    <property type="entry name" value="TPR_12"/>
    <property type="match status" value="3"/>
</dbReference>
<keyword evidence="4" id="KW-1185">Reference proteome</keyword>
<proteinExistence type="predicted"/>
<dbReference type="GO" id="GO:0043531">
    <property type="term" value="F:ADP binding"/>
    <property type="evidence" value="ECO:0007669"/>
    <property type="project" value="InterPro"/>
</dbReference>
<keyword evidence="1" id="KW-0802">TPR repeat</keyword>
<dbReference type="InterPro" id="IPR011990">
    <property type="entry name" value="TPR-like_helical_dom_sf"/>
</dbReference>
<dbReference type="Gene3D" id="1.25.40.10">
    <property type="entry name" value="Tetratricopeptide repeat domain"/>
    <property type="match status" value="2"/>
</dbReference>
<feature type="domain" description="Heterokaryon incompatibility" evidence="2">
    <location>
        <begin position="28"/>
        <end position="119"/>
    </location>
</feature>
<dbReference type="InterPro" id="IPR010730">
    <property type="entry name" value="HET"/>
</dbReference>
<dbReference type="EMBL" id="JAACFV010000010">
    <property type="protein sequence ID" value="KAF7512688.1"/>
    <property type="molecule type" value="Genomic_DNA"/>
</dbReference>
<dbReference type="Pfam" id="PF06985">
    <property type="entry name" value="HET"/>
    <property type="match status" value="1"/>
</dbReference>
<protein>
    <recommendedName>
        <fullName evidence="2">Heterokaryon incompatibility domain-containing protein</fullName>
    </recommendedName>
</protein>
<dbReference type="AlphaFoldDB" id="A0A8H7AP74"/>
<feature type="repeat" description="TPR" evidence="1">
    <location>
        <begin position="810"/>
        <end position="843"/>
    </location>
</feature>
<name>A0A8H7AP74_9EURO</name>
<feature type="repeat" description="TPR" evidence="1">
    <location>
        <begin position="916"/>
        <end position="949"/>
    </location>
</feature>
<accession>A0A8H7AP74</accession>
<evidence type="ECO:0000256" key="1">
    <source>
        <dbReference type="PROSITE-ProRule" id="PRU00339"/>
    </source>
</evidence>
<dbReference type="OrthoDB" id="4161066at2759"/>
<evidence type="ECO:0000313" key="4">
    <source>
        <dbReference type="Proteomes" id="UP000606974"/>
    </source>
</evidence>
<dbReference type="SUPFAM" id="SSF52540">
    <property type="entry name" value="P-loop containing nucleoside triphosphate hydrolases"/>
    <property type="match status" value="1"/>
</dbReference>
<gene>
    <name evidence="3" type="ORF">GJ744_000255</name>
</gene>
<dbReference type="Gene3D" id="3.40.50.300">
    <property type="entry name" value="P-loop containing nucleotide triphosphate hydrolases"/>
    <property type="match status" value="1"/>
</dbReference>
<dbReference type="Proteomes" id="UP000606974">
    <property type="component" value="Unassembled WGS sequence"/>
</dbReference>
<dbReference type="PANTHER" id="PTHR10622">
    <property type="entry name" value="HET DOMAIN-CONTAINING PROTEIN"/>
    <property type="match status" value="1"/>
</dbReference>
<evidence type="ECO:0000259" key="2">
    <source>
        <dbReference type="Pfam" id="PF06985"/>
    </source>
</evidence>
<evidence type="ECO:0000313" key="3">
    <source>
        <dbReference type="EMBL" id="KAF7512688.1"/>
    </source>
</evidence>
<comment type="caution">
    <text evidence="3">The sequence shown here is derived from an EMBL/GenBank/DDBJ whole genome shotgun (WGS) entry which is preliminary data.</text>
</comment>
<dbReference type="Pfam" id="PF13374">
    <property type="entry name" value="TPR_10"/>
    <property type="match status" value="1"/>
</dbReference>
<dbReference type="SUPFAM" id="SSF48452">
    <property type="entry name" value="TPR-like"/>
    <property type="match status" value="2"/>
</dbReference>
<sequence>MARIRLLQRKSDGDIVFHEPNSGHVPAYAILSHVWGKDEVIFQDMEAKADMSKTMSKAGWKKIQFCAEQAVADGLQYLWIDTCCIDKKNAVELGAAINSMFRWYQDASRCYVYLSDVSKPEGAVDEEAWRKAFRTSRWFTRGWTLQEVIAPRLVDFFSVEGQRVGTKLSLVAEIHKITGIPEEALRGDALSNFSIKERRSWAERRNTTIEEDGAYCLIGIYGVSMVLNYGEGRNHAFSRLEKEIHSMYKGVDYEQFAVQLNLAAFPEAAQFVAREEELSKMHELLYGHSSRAAVVLHGLGGIGKTQLVIEYIRRHKEKHTAIFWLNANDEDSLRLSYRGIAQQVLKYCPSTGVLSNIDLEGDLDRMVTAVKTWLDLQDNARWLMVFDNYDNPRTPGSSDRSTVDIRRYLPESDHGSIIITTRSARVTQGQRLHIQKLTGLEDGLKILANMSGRESIENDPDAKALVSKLDGLPLALSTAGAYLEHVTTSFAEYLQLYETSWLKLQRTSPTLHSYEDRPLYTTWQVTFDRIQKQNAASAQLLKLWAYFDKQDVWFELLRHAHSTDDARSTDDYKWIDMLTEDELNFNEAVRLLCEYGLAHPEPSLGQSSGSAGYGVHSCVHSWTISVLNSEWDDGLMRIALTCVASEVPSNNVDNWWLLQHRLLQHAARHRQIIANDSVCTKGIGWTMHNIGDLYINQARLAEAETMYSRALQDKEEVLGPKHTSTLDTVNNLGILYKAQGKLAEAETMYNRALQGHEEALGPKHISTLDTVHNLGSLYEVQGKLTEAETMYNQALQGCEETLGLKHISTLQTVNNLGNIYMNQGKLAEAETMYKRALQGREEILGLKHISTLQTVNNLGSLYADQGKLIEAEIMYNRALQGSLYEDQGKLTEAETMYNQALQGCEEALGPKHISTLQTVNNLGILYKNQGRLAEAETMYDRALQGYEEAIGPQRLSSYLPALSVMFAFGDLYAQTDREDKAKIMYNRALAGYTAVQGPSSKWCRQLEDRLRALHIGSPEPGACQDKGIDIEAPRSPLLERKHFWNLGMRFNIRRKLSDIRRK</sequence>
<dbReference type="InterPro" id="IPR019734">
    <property type="entry name" value="TPR_rpt"/>
</dbReference>
<dbReference type="PANTHER" id="PTHR10622:SF13">
    <property type="entry name" value="NACHT DOMAIN-CONTAINING PROTEIN"/>
    <property type="match status" value="1"/>
</dbReference>
<dbReference type="PRINTS" id="PR00364">
    <property type="entry name" value="DISEASERSIST"/>
</dbReference>
<dbReference type="InterPro" id="IPR027417">
    <property type="entry name" value="P-loop_NTPase"/>
</dbReference>
<organism evidence="3 4">
    <name type="scientific">Endocarpon pusillum</name>
    <dbReference type="NCBI Taxonomy" id="364733"/>
    <lineage>
        <taxon>Eukaryota</taxon>
        <taxon>Fungi</taxon>
        <taxon>Dikarya</taxon>
        <taxon>Ascomycota</taxon>
        <taxon>Pezizomycotina</taxon>
        <taxon>Eurotiomycetes</taxon>
        <taxon>Chaetothyriomycetidae</taxon>
        <taxon>Verrucariales</taxon>
        <taxon>Verrucariaceae</taxon>
        <taxon>Endocarpon</taxon>
    </lineage>
</organism>